<evidence type="ECO:0000313" key="2">
    <source>
        <dbReference type="Proteomes" id="UP000614239"/>
    </source>
</evidence>
<proteinExistence type="predicted"/>
<dbReference type="RefSeq" id="WP_158082816.1">
    <property type="nucleotide sequence ID" value="NZ_BMNJ01000001.1"/>
</dbReference>
<comment type="caution">
    <text evidence="1">The sequence shown here is derived from an EMBL/GenBank/DDBJ whole genome shotgun (WGS) entry which is preliminary data.</text>
</comment>
<dbReference type="Proteomes" id="UP000614239">
    <property type="component" value="Unassembled WGS sequence"/>
</dbReference>
<protein>
    <submittedName>
        <fullName evidence="1">Uncharacterized protein</fullName>
    </submittedName>
</protein>
<dbReference type="EMBL" id="BMNJ01000001">
    <property type="protein sequence ID" value="GGO95187.1"/>
    <property type="molecule type" value="Genomic_DNA"/>
</dbReference>
<reference evidence="1" key="1">
    <citation type="journal article" date="2014" name="Int. J. Syst. Evol. Microbiol.">
        <title>Complete genome sequence of Corynebacterium casei LMG S-19264T (=DSM 44701T), isolated from a smear-ripened cheese.</title>
        <authorList>
            <consortium name="US DOE Joint Genome Institute (JGI-PGF)"/>
            <person name="Walter F."/>
            <person name="Albersmeier A."/>
            <person name="Kalinowski J."/>
            <person name="Ruckert C."/>
        </authorList>
    </citation>
    <scope>NUCLEOTIDE SEQUENCE</scope>
    <source>
        <strain evidence="1">CGMCC 4.7372</strain>
    </source>
</reference>
<dbReference type="AlphaFoldDB" id="A0A8H9HC98"/>
<gene>
    <name evidence="1" type="ORF">GCM10011612_02440</name>
</gene>
<organism evidence="1 2">
    <name type="scientific">Actinomyces gaoshouyii</name>
    <dbReference type="NCBI Taxonomy" id="1960083"/>
    <lineage>
        <taxon>Bacteria</taxon>
        <taxon>Bacillati</taxon>
        <taxon>Actinomycetota</taxon>
        <taxon>Actinomycetes</taxon>
        <taxon>Actinomycetales</taxon>
        <taxon>Actinomycetaceae</taxon>
        <taxon>Actinomyces</taxon>
    </lineage>
</organism>
<name>A0A8H9HC98_9ACTO</name>
<sequence>MPRSSGVAALSASRLLAGPEAHAGLRLLRSDQAAIAVWGGPERTGDPFEGLTQEAL</sequence>
<reference evidence="1" key="2">
    <citation type="submission" date="2020-09" db="EMBL/GenBank/DDBJ databases">
        <authorList>
            <person name="Sun Q."/>
            <person name="Zhou Y."/>
        </authorList>
    </citation>
    <scope>NUCLEOTIDE SEQUENCE</scope>
    <source>
        <strain evidence="1">CGMCC 4.7372</strain>
    </source>
</reference>
<dbReference type="OrthoDB" id="138803at2"/>
<accession>A0A8H9HC98</accession>
<evidence type="ECO:0000313" key="1">
    <source>
        <dbReference type="EMBL" id="GGO95187.1"/>
    </source>
</evidence>
<keyword evidence="2" id="KW-1185">Reference proteome</keyword>